<dbReference type="SMART" id="SM00304">
    <property type="entry name" value="HAMP"/>
    <property type="match status" value="1"/>
</dbReference>
<comment type="caution">
    <text evidence="18">The sequence shown here is derived from an EMBL/GenBank/DDBJ whole genome shotgun (WGS) entry which is preliminary data.</text>
</comment>
<evidence type="ECO:0000313" key="19">
    <source>
        <dbReference type="Proteomes" id="UP001165413"/>
    </source>
</evidence>
<accession>A0AA42BL31</accession>
<evidence type="ECO:0000256" key="1">
    <source>
        <dbReference type="ARBA" id="ARBA00000085"/>
    </source>
</evidence>
<dbReference type="NCBIfam" id="NF007004">
    <property type="entry name" value="PRK09467.1"/>
    <property type="match status" value="1"/>
</dbReference>
<comment type="catalytic activity">
    <reaction evidence="1">
        <text>ATP + protein L-histidine = ADP + protein N-phospho-L-histidine.</text>
        <dbReference type="EC" id="2.7.13.3"/>
    </reaction>
</comment>
<sequence>MSIVPKSAFGQTVLLIGALLLLNQVVSYWSVTYYFIQPSYQQINNLVATQVNTLFEAPQLISDNERRQAFSKRTGIVFYSQENAIKSGLSDATYYRFMSSQISSELGGETDVRLSTDTPYRIWINPPQNPAIWIVIPMEGIGKNDFSPLTIILLVIGVLSVAGGYIFVKRMTQPLRALQNAAKAVGQGEFPAPIKPSGSIEMQSVTKAFNQMSQSIKQLEQDRHIMTAGISHDLRTPLTRIRLATEMLPEDQAWVQEGIVQDIEDMNDIIDQFIDYAKQDLEENRELTNINLLVDSVVQARHFDDNHTIAQRLQNVPDCLMRAVAIKRVLDNLVENAFRYGSDHLEITTEHDKKRKEVVCTIRDFGPGIDQDKLPKLMQPFAQGDAARGSSGSGLGLAIIKRIIDMHQGQVNFSNHPEGGFQAEIRLPID</sequence>
<keyword evidence="4" id="KW-1003">Cell membrane</keyword>
<dbReference type="PROSITE" id="PS50109">
    <property type="entry name" value="HIS_KIN"/>
    <property type="match status" value="1"/>
</dbReference>
<dbReference type="GO" id="GO:0000155">
    <property type="term" value="F:phosphorelay sensor kinase activity"/>
    <property type="evidence" value="ECO:0007669"/>
    <property type="project" value="InterPro"/>
</dbReference>
<keyword evidence="14 15" id="KW-0472">Membrane</keyword>
<dbReference type="EC" id="2.7.13.3" evidence="3"/>
<evidence type="ECO:0000256" key="9">
    <source>
        <dbReference type="ARBA" id="ARBA00022741"/>
    </source>
</evidence>
<evidence type="ECO:0000256" key="6">
    <source>
        <dbReference type="ARBA" id="ARBA00022553"/>
    </source>
</evidence>
<evidence type="ECO:0000256" key="4">
    <source>
        <dbReference type="ARBA" id="ARBA00022475"/>
    </source>
</evidence>
<dbReference type="PANTHER" id="PTHR44936:SF5">
    <property type="entry name" value="SENSOR HISTIDINE KINASE ENVZ"/>
    <property type="match status" value="1"/>
</dbReference>
<dbReference type="InterPro" id="IPR003661">
    <property type="entry name" value="HisK_dim/P_dom"/>
</dbReference>
<dbReference type="InterPro" id="IPR036890">
    <property type="entry name" value="HATPase_C_sf"/>
</dbReference>
<evidence type="ECO:0000256" key="15">
    <source>
        <dbReference type="SAM" id="Phobius"/>
    </source>
</evidence>
<evidence type="ECO:0000256" key="11">
    <source>
        <dbReference type="ARBA" id="ARBA00022840"/>
    </source>
</evidence>
<dbReference type="InterPro" id="IPR036097">
    <property type="entry name" value="HisK_dim/P_sf"/>
</dbReference>
<keyword evidence="19" id="KW-1185">Reference proteome</keyword>
<dbReference type="PANTHER" id="PTHR44936">
    <property type="entry name" value="SENSOR PROTEIN CREC"/>
    <property type="match status" value="1"/>
</dbReference>
<keyword evidence="11" id="KW-0067">ATP-binding</keyword>
<evidence type="ECO:0000256" key="3">
    <source>
        <dbReference type="ARBA" id="ARBA00012438"/>
    </source>
</evidence>
<dbReference type="SUPFAM" id="SSF55874">
    <property type="entry name" value="ATPase domain of HSP90 chaperone/DNA topoisomerase II/histidine kinase"/>
    <property type="match status" value="1"/>
</dbReference>
<keyword evidence="5" id="KW-0997">Cell inner membrane</keyword>
<dbReference type="GO" id="GO:0005886">
    <property type="term" value="C:plasma membrane"/>
    <property type="evidence" value="ECO:0007669"/>
    <property type="project" value="UniProtKB-SubCell"/>
</dbReference>
<keyword evidence="10 18" id="KW-0418">Kinase</keyword>
<evidence type="ECO:0000256" key="13">
    <source>
        <dbReference type="ARBA" id="ARBA00023012"/>
    </source>
</evidence>
<dbReference type="Pfam" id="PF02518">
    <property type="entry name" value="HATPase_c"/>
    <property type="match status" value="1"/>
</dbReference>
<dbReference type="InterPro" id="IPR003660">
    <property type="entry name" value="HAMP_dom"/>
</dbReference>
<dbReference type="PRINTS" id="PR00344">
    <property type="entry name" value="BCTRLSENSOR"/>
</dbReference>
<keyword evidence="9" id="KW-0547">Nucleotide-binding</keyword>
<dbReference type="RefSeq" id="WP_254099626.1">
    <property type="nucleotide sequence ID" value="NZ_JANATA010000007.1"/>
</dbReference>
<comment type="subcellular location">
    <subcellularLocation>
        <location evidence="2">Cell inner membrane</location>
        <topology evidence="2">Multi-pass membrane protein</topology>
    </subcellularLocation>
</comment>
<feature type="domain" description="HAMP" evidence="17">
    <location>
        <begin position="169"/>
        <end position="221"/>
    </location>
</feature>
<reference evidence="18" key="1">
    <citation type="submission" date="2022-07" db="EMBL/GenBank/DDBJ databases">
        <title>Characterization of the Novel Bacterium Alteromonas immobilis LMIT006 and Alteromonas gregis LMIT007.</title>
        <authorList>
            <person name="Lin X."/>
        </authorList>
    </citation>
    <scope>NUCLEOTIDE SEQUENCE</scope>
    <source>
        <strain evidence="18">LMIT007</strain>
    </source>
</reference>
<protein>
    <recommendedName>
        <fullName evidence="3">histidine kinase</fullName>
        <ecNumber evidence="3">2.7.13.3</ecNumber>
    </recommendedName>
</protein>
<dbReference type="Gene3D" id="3.30.565.10">
    <property type="entry name" value="Histidine kinase-like ATPase, C-terminal domain"/>
    <property type="match status" value="1"/>
</dbReference>
<evidence type="ECO:0000256" key="5">
    <source>
        <dbReference type="ARBA" id="ARBA00022519"/>
    </source>
</evidence>
<dbReference type="FunFam" id="1.10.287.130:FF:000006">
    <property type="entry name" value="Osmolarity two-component histidine kinase EnvZ"/>
    <property type="match status" value="1"/>
</dbReference>
<evidence type="ECO:0000256" key="2">
    <source>
        <dbReference type="ARBA" id="ARBA00004429"/>
    </source>
</evidence>
<name>A0AA42BL31_9ALTE</name>
<dbReference type="InterPro" id="IPR003594">
    <property type="entry name" value="HATPase_dom"/>
</dbReference>
<dbReference type="SMART" id="SM00387">
    <property type="entry name" value="HATPase_c"/>
    <property type="match status" value="1"/>
</dbReference>
<dbReference type="EMBL" id="JANATA010000007">
    <property type="protein sequence ID" value="MCP3428380.1"/>
    <property type="molecule type" value="Genomic_DNA"/>
</dbReference>
<evidence type="ECO:0000259" key="17">
    <source>
        <dbReference type="PROSITE" id="PS50885"/>
    </source>
</evidence>
<dbReference type="SMART" id="SM00388">
    <property type="entry name" value="HisKA"/>
    <property type="match status" value="1"/>
</dbReference>
<dbReference type="Gene3D" id="1.10.287.130">
    <property type="match status" value="1"/>
</dbReference>
<dbReference type="InterPro" id="IPR005467">
    <property type="entry name" value="His_kinase_dom"/>
</dbReference>
<dbReference type="Pfam" id="PF00512">
    <property type="entry name" value="HisKA"/>
    <property type="match status" value="1"/>
</dbReference>
<dbReference type="CDD" id="cd06225">
    <property type="entry name" value="HAMP"/>
    <property type="match status" value="1"/>
</dbReference>
<dbReference type="Proteomes" id="UP001165413">
    <property type="component" value="Unassembled WGS sequence"/>
</dbReference>
<dbReference type="PROSITE" id="PS50885">
    <property type="entry name" value="HAMP"/>
    <property type="match status" value="1"/>
</dbReference>
<keyword evidence="7 18" id="KW-0808">Transferase</keyword>
<feature type="domain" description="Histidine kinase" evidence="16">
    <location>
        <begin position="229"/>
        <end position="430"/>
    </location>
</feature>
<evidence type="ECO:0000256" key="7">
    <source>
        <dbReference type="ARBA" id="ARBA00022679"/>
    </source>
</evidence>
<evidence type="ECO:0000256" key="14">
    <source>
        <dbReference type="ARBA" id="ARBA00023136"/>
    </source>
</evidence>
<dbReference type="Pfam" id="PF00672">
    <property type="entry name" value="HAMP"/>
    <property type="match status" value="1"/>
</dbReference>
<dbReference type="SUPFAM" id="SSF47384">
    <property type="entry name" value="Homodimeric domain of signal transducing histidine kinase"/>
    <property type="match status" value="1"/>
</dbReference>
<evidence type="ECO:0000256" key="10">
    <source>
        <dbReference type="ARBA" id="ARBA00022777"/>
    </source>
</evidence>
<evidence type="ECO:0000313" key="18">
    <source>
        <dbReference type="EMBL" id="MCP3428380.1"/>
    </source>
</evidence>
<dbReference type="SUPFAM" id="SSF158472">
    <property type="entry name" value="HAMP domain-like"/>
    <property type="match status" value="1"/>
</dbReference>
<evidence type="ECO:0000259" key="16">
    <source>
        <dbReference type="PROSITE" id="PS50109"/>
    </source>
</evidence>
<organism evidence="18 19">
    <name type="scientific">Opacimonas viscosa</name>
    <dbReference type="NCBI Taxonomy" id="2961944"/>
    <lineage>
        <taxon>Bacteria</taxon>
        <taxon>Pseudomonadati</taxon>
        <taxon>Pseudomonadota</taxon>
        <taxon>Gammaproteobacteria</taxon>
        <taxon>Alteromonadales</taxon>
        <taxon>Alteromonadaceae</taxon>
        <taxon>Opacimonas</taxon>
    </lineage>
</organism>
<proteinExistence type="predicted"/>
<dbReference type="CDD" id="cd00082">
    <property type="entry name" value="HisKA"/>
    <property type="match status" value="1"/>
</dbReference>
<feature type="transmembrane region" description="Helical" evidence="15">
    <location>
        <begin position="146"/>
        <end position="168"/>
    </location>
</feature>
<dbReference type="InterPro" id="IPR050980">
    <property type="entry name" value="2C_sensor_his_kinase"/>
</dbReference>
<keyword evidence="6" id="KW-0597">Phosphoprotein</keyword>
<dbReference type="GO" id="GO:0005524">
    <property type="term" value="F:ATP binding"/>
    <property type="evidence" value="ECO:0007669"/>
    <property type="project" value="UniProtKB-KW"/>
</dbReference>
<dbReference type="AlphaFoldDB" id="A0AA42BL31"/>
<dbReference type="Gene3D" id="1.10.8.500">
    <property type="entry name" value="HAMP domain in histidine kinase"/>
    <property type="match status" value="1"/>
</dbReference>
<evidence type="ECO:0000256" key="12">
    <source>
        <dbReference type="ARBA" id="ARBA00022989"/>
    </source>
</evidence>
<evidence type="ECO:0000256" key="8">
    <source>
        <dbReference type="ARBA" id="ARBA00022692"/>
    </source>
</evidence>
<keyword evidence="13" id="KW-0902">Two-component regulatory system</keyword>
<dbReference type="InterPro" id="IPR004358">
    <property type="entry name" value="Sig_transdc_His_kin-like_C"/>
</dbReference>
<gene>
    <name evidence="18" type="primary">envZ</name>
    <name evidence="18" type="ORF">NLF92_05415</name>
</gene>
<keyword evidence="8 15" id="KW-0812">Transmembrane</keyword>
<keyword evidence="12 15" id="KW-1133">Transmembrane helix</keyword>